<evidence type="ECO:0000256" key="1">
    <source>
        <dbReference type="SAM" id="SignalP"/>
    </source>
</evidence>
<dbReference type="Pfam" id="PF14121">
    <property type="entry name" value="Porin_10"/>
    <property type="match status" value="1"/>
</dbReference>
<dbReference type="AlphaFoldDB" id="A0A238VNG0"/>
<keyword evidence="3" id="KW-1185">Reference proteome</keyword>
<proteinExistence type="predicted"/>
<protein>
    <submittedName>
        <fullName evidence="2">Putative porin</fullName>
    </submittedName>
</protein>
<name>A0A238VNG0_9FLAO</name>
<evidence type="ECO:0000313" key="3">
    <source>
        <dbReference type="Proteomes" id="UP000198379"/>
    </source>
</evidence>
<keyword evidence="1" id="KW-0732">Signal</keyword>
<gene>
    <name evidence="2" type="ORF">SAMN06265376_10188</name>
</gene>
<dbReference type="InterPro" id="IPR025631">
    <property type="entry name" value="Porin_10"/>
</dbReference>
<dbReference type="OrthoDB" id="9812454at2"/>
<dbReference type="EMBL" id="FZNY01000001">
    <property type="protein sequence ID" value="SNR35758.1"/>
    <property type="molecule type" value="Genomic_DNA"/>
</dbReference>
<reference evidence="2 3" key="1">
    <citation type="submission" date="2017-06" db="EMBL/GenBank/DDBJ databases">
        <authorList>
            <person name="Kim H.J."/>
            <person name="Triplett B.A."/>
        </authorList>
    </citation>
    <scope>NUCLEOTIDE SEQUENCE [LARGE SCALE GENOMIC DNA]</scope>
    <source>
        <strain evidence="2 3">DSM 25597</strain>
    </source>
</reference>
<feature type="signal peptide" evidence="1">
    <location>
        <begin position="1"/>
        <end position="18"/>
    </location>
</feature>
<feature type="chain" id="PRO_5012104890" evidence="1">
    <location>
        <begin position="19"/>
        <end position="654"/>
    </location>
</feature>
<sequence>MKAFVILFFILITSSVYAQFPTLGRQSTGTTGGAQGTISNNKVADFVRPPIEDYKIVSIKNDTVTVDTSLTIAKDYKFNYLRKDRYGLLPFANTGQGHNTLVYHFDKQSTLPNSVAQSRHFNYLEVEDIKYYYLPTPVTELYFRSAFEQGQQLDAFFTINTSPRLNFSVAYKGLRSLGKYQNALTSTGNFRLAGSYRTKNDRYRINAHWVAQDLLNQENGGLQEQAIEQFTSNDNQFNDRSRLLVNFEDAENILDGTRVYVNHHYKLLGKKDSITDYALKIGHVFNSDDKFYEYRQDAANAIFGEAFQQSNFRDRTNNEETYNELFAVYNDKNLGELKFQANATYYNYGYNSVLIQDTNGDGIEERIPNRLQGTIIAVGGGYKNTIGKINIEGNAQVNITGDFDGFNIFGKASYDIAPDKVFSASILSNSRPAGYNHLLYQSNYINYNWHNAPIYDNVQTNTLSARLEANKWINLDASASTISNYTYFGIDATDGLVNSFQTNETINHLKITANREVKVGKFGLDATVTFQNVSGQENILNTPDILTRGSLYFTDRLFKKALFLQTGFTVQYFTEYYLNSYDPVLAEFYVQNEQEIGGFPLVDFFVNMKVRQTRIFFKAEHLNSGFTGNDFFSAPGYPYRDFNVRFGIVWNFFL</sequence>
<evidence type="ECO:0000313" key="2">
    <source>
        <dbReference type="EMBL" id="SNR35758.1"/>
    </source>
</evidence>
<accession>A0A238VNG0</accession>
<dbReference type="Proteomes" id="UP000198379">
    <property type="component" value="Unassembled WGS sequence"/>
</dbReference>
<organism evidence="2 3">
    <name type="scientific">Dokdonia pacifica</name>
    <dbReference type="NCBI Taxonomy" id="1627892"/>
    <lineage>
        <taxon>Bacteria</taxon>
        <taxon>Pseudomonadati</taxon>
        <taxon>Bacteroidota</taxon>
        <taxon>Flavobacteriia</taxon>
        <taxon>Flavobacteriales</taxon>
        <taxon>Flavobacteriaceae</taxon>
        <taxon>Dokdonia</taxon>
    </lineage>
</organism>